<feature type="compositionally biased region" description="Basic and acidic residues" evidence="1">
    <location>
        <begin position="119"/>
        <end position="128"/>
    </location>
</feature>
<gene>
    <name evidence="2" type="ORF">CkaCkLH20_04049</name>
</gene>
<dbReference type="AlphaFoldDB" id="A0A9P6IA38"/>
<feature type="region of interest" description="Disordered" evidence="1">
    <location>
        <begin position="18"/>
        <end position="73"/>
    </location>
</feature>
<evidence type="ECO:0000313" key="3">
    <source>
        <dbReference type="Proteomes" id="UP000781932"/>
    </source>
</evidence>
<dbReference type="Proteomes" id="UP000781932">
    <property type="component" value="Unassembled WGS sequence"/>
</dbReference>
<feature type="compositionally biased region" description="Polar residues" evidence="1">
    <location>
        <begin position="132"/>
        <end position="150"/>
    </location>
</feature>
<accession>A0A9P6IA38</accession>
<keyword evidence="3" id="KW-1185">Reference proteome</keyword>
<sequence length="150" mass="16375">MLVGAQLRGKMFIMAPEVTGARMTAPNLLDKPETEPDSEEADTASSSDRCRAPPTAKNRAAHGPQGERYLRGGRLPALAARGVENKSENYRLTFMQQADAEPLLDARLTDRTFTFTHHDRGVNMRSEPDMTAYSSPTRPGLSNLSVTDAA</sequence>
<evidence type="ECO:0000313" key="2">
    <source>
        <dbReference type="EMBL" id="KAF9878557.1"/>
    </source>
</evidence>
<protein>
    <submittedName>
        <fullName evidence="2">Uncharacterized protein</fullName>
    </submittedName>
</protein>
<feature type="region of interest" description="Disordered" evidence="1">
    <location>
        <begin position="119"/>
        <end position="150"/>
    </location>
</feature>
<reference evidence="2" key="1">
    <citation type="submission" date="2020-03" db="EMBL/GenBank/DDBJ databases">
        <authorList>
            <person name="He L."/>
        </authorList>
    </citation>
    <scope>NUCLEOTIDE SEQUENCE</scope>
    <source>
        <strain evidence="2">CkLH20</strain>
    </source>
</reference>
<dbReference type="GeneID" id="62159842"/>
<organism evidence="2 3">
    <name type="scientific">Colletotrichum karsti</name>
    <dbReference type="NCBI Taxonomy" id="1095194"/>
    <lineage>
        <taxon>Eukaryota</taxon>
        <taxon>Fungi</taxon>
        <taxon>Dikarya</taxon>
        <taxon>Ascomycota</taxon>
        <taxon>Pezizomycotina</taxon>
        <taxon>Sordariomycetes</taxon>
        <taxon>Hypocreomycetidae</taxon>
        <taxon>Glomerellales</taxon>
        <taxon>Glomerellaceae</taxon>
        <taxon>Colletotrichum</taxon>
        <taxon>Colletotrichum boninense species complex</taxon>
    </lineage>
</organism>
<dbReference type="EMBL" id="JAATWM020000010">
    <property type="protein sequence ID" value="KAF9878557.1"/>
    <property type="molecule type" value="Genomic_DNA"/>
</dbReference>
<reference evidence="2" key="2">
    <citation type="submission" date="2020-11" db="EMBL/GenBank/DDBJ databases">
        <title>Whole genome sequencing of Colletotrichum sp.</title>
        <authorList>
            <person name="Li H."/>
        </authorList>
    </citation>
    <scope>NUCLEOTIDE SEQUENCE</scope>
    <source>
        <strain evidence="2">CkLH20</strain>
    </source>
</reference>
<proteinExistence type="predicted"/>
<evidence type="ECO:0000256" key="1">
    <source>
        <dbReference type="SAM" id="MobiDB-lite"/>
    </source>
</evidence>
<dbReference type="RefSeq" id="XP_038748018.1">
    <property type="nucleotide sequence ID" value="XM_038886768.1"/>
</dbReference>
<comment type="caution">
    <text evidence="2">The sequence shown here is derived from an EMBL/GenBank/DDBJ whole genome shotgun (WGS) entry which is preliminary data.</text>
</comment>
<name>A0A9P6IA38_9PEZI</name>